<dbReference type="InterPro" id="IPR010374">
    <property type="entry name" value="DUF969"/>
</dbReference>
<comment type="caution">
    <text evidence="2">The sequence shown here is derived from an EMBL/GenBank/DDBJ whole genome shotgun (WGS) entry which is preliminary data.</text>
</comment>
<feature type="transmembrane region" description="Helical" evidence="1">
    <location>
        <begin position="6"/>
        <end position="36"/>
    </location>
</feature>
<keyword evidence="1" id="KW-1133">Transmembrane helix</keyword>
<feature type="transmembrane region" description="Helical" evidence="1">
    <location>
        <begin position="82"/>
        <end position="102"/>
    </location>
</feature>
<keyword evidence="3" id="KW-1185">Reference proteome</keyword>
<evidence type="ECO:0000313" key="3">
    <source>
        <dbReference type="Proteomes" id="UP001216558"/>
    </source>
</evidence>
<organism evidence="2 3">
    <name type="scientific">Erythrobacter fulvus</name>
    <dbReference type="NCBI Taxonomy" id="2987523"/>
    <lineage>
        <taxon>Bacteria</taxon>
        <taxon>Pseudomonadati</taxon>
        <taxon>Pseudomonadota</taxon>
        <taxon>Alphaproteobacteria</taxon>
        <taxon>Sphingomonadales</taxon>
        <taxon>Erythrobacteraceae</taxon>
        <taxon>Erythrobacter/Porphyrobacter group</taxon>
        <taxon>Erythrobacter</taxon>
    </lineage>
</organism>
<protein>
    <submittedName>
        <fullName evidence="2">DUF969 domain-containing protein</fullName>
    </submittedName>
</protein>
<keyword evidence="1" id="KW-0472">Membrane</keyword>
<name>A0ABT5JNN4_9SPHN</name>
<dbReference type="RefSeq" id="WP_273676690.1">
    <property type="nucleotide sequence ID" value="NZ_JAQQXQ010000003.1"/>
</dbReference>
<proteinExistence type="predicted"/>
<keyword evidence="1" id="KW-0812">Transmembrane</keyword>
<reference evidence="2 3" key="1">
    <citation type="submission" date="2022-10" db="EMBL/GenBank/DDBJ databases">
        <title>Erythrobacter sp. sf7 Genome sequencing.</title>
        <authorList>
            <person name="Park S."/>
        </authorList>
    </citation>
    <scope>NUCLEOTIDE SEQUENCE [LARGE SCALE GENOMIC DNA]</scope>
    <source>
        <strain evidence="3">sf7</strain>
    </source>
</reference>
<dbReference type="Pfam" id="PF06149">
    <property type="entry name" value="DUF969"/>
    <property type="match status" value="1"/>
</dbReference>
<sequence>MNYWPLLGIALVVIGFALRFNPLLVVVGAAVATGLLAGLDPVAVIEALGKAFNDNRYISVTWIILPVIGLLERHGLQERARAVIAGVRGATMGRLLVIYLGFRQITAALGMKDIGGHPQAVRPLVAPMAEAAAEQSHGPLADDEREQVRAMAAATDNIGLFFGEDIFFAIASILLIQGVFESAGYPLTPLQLSVWAIPTAICAFIIHSWRITALDRRLGRVRA</sequence>
<feature type="transmembrane region" description="Helical" evidence="1">
    <location>
        <begin position="192"/>
        <end position="212"/>
    </location>
</feature>
<gene>
    <name evidence="2" type="ORF">OIK40_04875</name>
</gene>
<feature type="transmembrane region" description="Helical" evidence="1">
    <location>
        <begin position="158"/>
        <end position="180"/>
    </location>
</feature>
<evidence type="ECO:0000313" key="2">
    <source>
        <dbReference type="EMBL" id="MDC8753975.1"/>
    </source>
</evidence>
<dbReference type="EMBL" id="JAQQXQ010000003">
    <property type="protein sequence ID" value="MDC8753975.1"/>
    <property type="molecule type" value="Genomic_DNA"/>
</dbReference>
<accession>A0ABT5JNN4</accession>
<dbReference type="Proteomes" id="UP001216558">
    <property type="component" value="Unassembled WGS sequence"/>
</dbReference>
<evidence type="ECO:0000256" key="1">
    <source>
        <dbReference type="SAM" id="Phobius"/>
    </source>
</evidence>